<dbReference type="OrthoDB" id="3560876at2759"/>
<reference evidence="1 2" key="1">
    <citation type="submission" date="2016-04" db="EMBL/GenBank/DDBJ databases">
        <title>A degradative enzymes factory behind the ericoid mycorrhizal symbiosis.</title>
        <authorList>
            <consortium name="DOE Joint Genome Institute"/>
            <person name="Martino E."/>
            <person name="Morin E."/>
            <person name="Grelet G."/>
            <person name="Kuo A."/>
            <person name="Kohler A."/>
            <person name="Daghino S."/>
            <person name="Barry K."/>
            <person name="Choi C."/>
            <person name="Cichocki N."/>
            <person name="Clum A."/>
            <person name="Copeland A."/>
            <person name="Hainaut M."/>
            <person name="Haridas S."/>
            <person name="Labutti K."/>
            <person name="Lindquist E."/>
            <person name="Lipzen A."/>
            <person name="Khouja H.-R."/>
            <person name="Murat C."/>
            <person name="Ohm R."/>
            <person name="Olson A."/>
            <person name="Spatafora J."/>
            <person name="Veneault-Fourrey C."/>
            <person name="Henrissat B."/>
            <person name="Grigoriev I."/>
            <person name="Martin F."/>
            <person name="Perotto S."/>
        </authorList>
    </citation>
    <scope>NUCLEOTIDE SEQUENCE [LARGE SCALE GENOMIC DNA]</scope>
    <source>
        <strain evidence="1 2">F</strain>
    </source>
</reference>
<protein>
    <submittedName>
        <fullName evidence="1">Uncharacterized protein</fullName>
    </submittedName>
</protein>
<evidence type="ECO:0000313" key="2">
    <source>
        <dbReference type="Proteomes" id="UP000235786"/>
    </source>
</evidence>
<dbReference type="EMBL" id="KZ613945">
    <property type="protein sequence ID" value="PMD40384.1"/>
    <property type="molecule type" value="Genomic_DNA"/>
</dbReference>
<gene>
    <name evidence="1" type="ORF">L207DRAFT_511879</name>
</gene>
<name>A0A2J6RPE7_HYAVF</name>
<accession>A0A2J6RPE7</accession>
<organism evidence="1 2">
    <name type="scientific">Hyaloscypha variabilis (strain UAMH 11265 / GT02V1 / F)</name>
    <name type="common">Meliniomyces variabilis</name>
    <dbReference type="NCBI Taxonomy" id="1149755"/>
    <lineage>
        <taxon>Eukaryota</taxon>
        <taxon>Fungi</taxon>
        <taxon>Dikarya</taxon>
        <taxon>Ascomycota</taxon>
        <taxon>Pezizomycotina</taxon>
        <taxon>Leotiomycetes</taxon>
        <taxon>Helotiales</taxon>
        <taxon>Hyaloscyphaceae</taxon>
        <taxon>Hyaloscypha</taxon>
        <taxon>Hyaloscypha variabilis</taxon>
    </lineage>
</organism>
<keyword evidence="2" id="KW-1185">Reference proteome</keyword>
<dbReference type="AlphaFoldDB" id="A0A2J6RPE7"/>
<dbReference type="Proteomes" id="UP000235786">
    <property type="component" value="Unassembled WGS sequence"/>
</dbReference>
<dbReference type="Gene3D" id="1.20.5.190">
    <property type="match status" value="1"/>
</dbReference>
<evidence type="ECO:0000313" key="1">
    <source>
        <dbReference type="EMBL" id="PMD40384.1"/>
    </source>
</evidence>
<proteinExistence type="predicted"/>
<sequence>MWGSFDHNPRWPLIASMLPSSCDTRSPSSNPHRIGRVASFDATPNNVDLIQAAARGFLRRREIMDTRFGKAAVLIQSLRVIAP</sequence>